<dbReference type="AlphaFoldDB" id="A0A8T1QTI3"/>
<keyword evidence="2" id="KW-1185">Reference proteome</keyword>
<evidence type="ECO:0000313" key="2">
    <source>
        <dbReference type="Proteomes" id="UP000811609"/>
    </source>
</evidence>
<organism evidence="1 2">
    <name type="scientific">Carya illinoinensis</name>
    <name type="common">Pecan</name>
    <dbReference type="NCBI Taxonomy" id="32201"/>
    <lineage>
        <taxon>Eukaryota</taxon>
        <taxon>Viridiplantae</taxon>
        <taxon>Streptophyta</taxon>
        <taxon>Embryophyta</taxon>
        <taxon>Tracheophyta</taxon>
        <taxon>Spermatophyta</taxon>
        <taxon>Magnoliopsida</taxon>
        <taxon>eudicotyledons</taxon>
        <taxon>Gunneridae</taxon>
        <taxon>Pentapetalae</taxon>
        <taxon>rosids</taxon>
        <taxon>fabids</taxon>
        <taxon>Fagales</taxon>
        <taxon>Juglandaceae</taxon>
        <taxon>Carya</taxon>
    </lineage>
</organism>
<comment type="caution">
    <text evidence="1">The sequence shown here is derived from an EMBL/GenBank/DDBJ whole genome shotgun (WGS) entry which is preliminary data.</text>
</comment>
<sequence length="293" mass="33865">MENTQFMLSSEDFVGRYVHGPSSPFEMLVDVTQVAAELYVKEKATMKQRVFMRDKHLHKPATTTDDHDVFVASDPWRRVPISHPISNRRKRNYDRSEMGDTDSKIKSQKIWFQTINGGNPSKKNLMKNIVTNVSNGRQELPENLKNRIKVMDGTGVVMVIQKALTATDIKKCQARLSMPFGQINMDFLREGERDYLRRQNEMEVPFIEPSDVFSKIVLRQWDMRKTSGKTSSMYVLRKCWHDVTFTNDLQNGDVVQVWSFRVGNEERLCLALVVVNRKKNQGSLKNSQAISLM</sequence>
<dbReference type="Pfam" id="PF03754">
    <property type="entry name" value="At2g31720-like"/>
    <property type="match status" value="1"/>
</dbReference>
<proteinExistence type="predicted"/>
<accession>A0A8T1QTI3</accession>
<dbReference type="InterPro" id="IPR005508">
    <property type="entry name" value="At2g31720-like"/>
</dbReference>
<dbReference type="GO" id="GO:0003677">
    <property type="term" value="F:DNA binding"/>
    <property type="evidence" value="ECO:0007669"/>
    <property type="project" value="InterPro"/>
</dbReference>
<name>A0A8T1QTI3_CARIL</name>
<protein>
    <recommendedName>
        <fullName evidence="3">TF-B3 domain-containing protein</fullName>
    </recommendedName>
</protein>
<dbReference type="PANTHER" id="PTHR31541:SF25">
    <property type="entry name" value="GAMMA-GLIADIN B"/>
    <property type="match status" value="1"/>
</dbReference>
<reference evidence="1" key="1">
    <citation type="submission" date="2020-12" db="EMBL/GenBank/DDBJ databases">
        <title>WGS assembly of Carya illinoinensis cv. Pawnee.</title>
        <authorList>
            <person name="Platts A."/>
            <person name="Shu S."/>
            <person name="Wright S."/>
            <person name="Barry K."/>
            <person name="Edger P."/>
            <person name="Pires J.C."/>
            <person name="Schmutz J."/>
        </authorList>
    </citation>
    <scope>NUCLEOTIDE SEQUENCE</scope>
    <source>
        <tissue evidence="1">Leaf</tissue>
    </source>
</reference>
<evidence type="ECO:0000313" key="1">
    <source>
        <dbReference type="EMBL" id="KAG6657523.1"/>
    </source>
</evidence>
<evidence type="ECO:0008006" key="3">
    <source>
        <dbReference type="Google" id="ProtNLM"/>
    </source>
</evidence>
<dbReference type="PANTHER" id="PTHR31541">
    <property type="entry name" value="B3 DOMAIN PLANT PROTEIN-RELATED"/>
    <property type="match status" value="1"/>
</dbReference>
<dbReference type="Proteomes" id="UP000811609">
    <property type="component" value="Chromosome 4"/>
</dbReference>
<dbReference type="EMBL" id="CM031812">
    <property type="protein sequence ID" value="KAG6657523.1"/>
    <property type="molecule type" value="Genomic_DNA"/>
</dbReference>
<gene>
    <name evidence="1" type="ORF">CIPAW_04G096400</name>
</gene>